<dbReference type="AlphaFoldDB" id="A0A3D8LAB7"/>
<evidence type="ECO:0000313" key="2">
    <source>
        <dbReference type="EMBL" id="RDV14274.1"/>
    </source>
</evidence>
<sequence>MAVFVQHMKYCSLVMAKGCVNTEDCTMLEQVMRCAALSKNKTVWVDCESISSLPTQSLRMLLSLCSKAESSGVELLFYQFNPKIHRVIEKAGLNSVLNILPTMADAYAYCRKKGPSKTK</sequence>
<reference evidence="3" key="1">
    <citation type="submission" date="2018-08" db="EMBL/GenBank/DDBJ databases">
        <authorList>
            <person name="Liu Z.-W."/>
            <person name="Du Z.-J."/>
        </authorList>
    </citation>
    <scope>NUCLEOTIDE SEQUENCE [LARGE SCALE GENOMIC DNA]</scope>
    <source>
        <strain evidence="3">H4X</strain>
    </source>
</reference>
<evidence type="ECO:0000259" key="1">
    <source>
        <dbReference type="PROSITE" id="PS50801"/>
    </source>
</evidence>
<name>A0A3D8LAB7_9BACT</name>
<dbReference type="Proteomes" id="UP000256708">
    <property type="component" value="Unassembled WGS sequence"/>
</dbReference>
<dbReference type="Pfam" id="PF01740">
    <property type="entry name" value="STAS"/>
    <property type="match status" value="1"/>
</dbReference>
<dbReference type="EMBL" id="QRGR01000016">
    <property type="protein sequence ID" value="RDV14274.1"/>
    <property type="molecule type" value="Genomic_DNA"/>
</dbReference>
<dbReference type="InterPro" id="IPR036513">
    <property type="entry name" value="STAS_dom_sf"/>
</dbReference>
<dbReference type="OrthoDB" id="885901at2"/>
<proteinExistence type="predicted"/>
<dbReference type="SUPFAM" id="SSF52091">
    <property type="entry name" value="SpoIIaa-like"/>
    <property type="match status" value="1"/>
</dbReference>
<accession>A0A3D8LAB7</accession>
<dbReference type="InterPro" id="IPR002645">
    <property type="entry name" value="STAS_dom"/>
</dbReference>
<protein>
    <submittedName>
        <fullName evidence="2">STAS domain-containing protein</fullName>
    </submittedName>
</protein>
<dbReference type="Gene3D" id="3.30.750.24">
    <property type="entry name" value="STAS domain"/>
    <property type="match status" value="1"/>
</dbReference>
<dbReference type="CDD" id="cd07043">
    <property type="entry name" value="STAS_anti-anti-sigma_factors"/>
    <property type="match status" value="1"/>
</dbReference>
<keyword evidence="3" id="KW-1185">Reference proteome</keyword>
<comment type="caution">
    <text evidence="2">The sequence shown here is derived from an EMBL/GenBank/DDBJ whole genome shotgun (WGS) entry which is preliminary data.</text>
</comment>
<evidence type="ECO:0000313" key="3">
    <source>
        <dbReference type="Proteomes" id="UP000256708"/>
    </source>
</evidence>
<feature type="domain" description="STAS" evidence="1">
    <location>
        <begin position="1"/>
        <end position="110"/>
    </location>
</feature>
<organism evidence="2 3">
    <name type="scientific">Pontibacter diazotrophicus</name>
    <dbReference type="NCBI Taxonomy" id="1400979"/>
    <lineage>
        <taxon>Bacteria</taxon>
        <taxon>Pseudomonadati</taxon>
        <taxon>Bacteroidota</taxon>
        <taxon>Cytophagia</taxon>
        <taxon>Cytophagales</taxon>
        <taxon>Hymenobacteraceae</taxon>
        <taxon>Pontibacter</taxon>
    </lineage>
</organism>
<dbReference type="PROSITE" id="PS50801">
    <property type="entry name" value="STAS"/>
    <property type="match status" value="1"/>
</dbReference>
<gene>
    <name evidence="2" type="ORF">DXT99_15200</name>
</gene>